<accession>A0ABQ9IY51</accession>
<keyword evidence="2" id="KW-1185">Reference proteome</keyword>
<name>A0ABQ9IY51_9CUCU</name>
<dbReference type="Proteomes" id="UP001162164">
    <property type="component" value="Unassembled WGS sequence"/>
</dbReference>
<gene>
    <name evidence="1" type="ORF">NQ317_014489</name>
</gene>
<protein>
    <submittedName>
        <fullName evidence="1">Uncharacterized protein</fullName>
    </submittedName>
</protein>
<evidence type="ECO:0000313" key="1">
    <source>
        <dbReference type="EMBL" id="KAJ8968987.1"/>
    </source>
</evidence>
<organism evidence="1 2">
    <name type="scientific">Molorchus minor</name>
    <dbReference type="NCBI Taxonomy" id="1323400"/>
    <lineage>
        <taxon>Eukaryota</taxon>
        <taxon>Metazoa</taxon>
        <taxon>Ecdysozoa</taxon>
        <taxon>Arthropoda</taxon>
        <taxon>Hexapoda</taxon>
        <taxon>Insecta</taxon>
        <taxon>Pterygota</taxon>
        <taxon>Neoptera</taxon>
        <taxon>Endopterygota</taxon>
        <taxon>Coleoptera</taxon>
        <taxon>Polyphaga</taxon>
        <taxon>Cucujiformia</taxon>
        <taxon>Chrysomeloidea</taxon>
        <taxon>Cerambycidae</taxon>
        <taxon>Lamiinae</taxon>
        <taxon>Monochamini</taxon>
        <taxon>Molorchus</taxon>
    </lineage>
</organism>
<dbReference type="EMBL" id="JAPWTJ010001887">
    <property type="protein sequence ID" value="KAJ8968987.1"/>
    <property type="molecule type" value="Genomic_DNA"/>
</dbReference>
<comment type="caution">
    <text evidence="1">The sequence shown here is derived from an EMBL/GenBank/DDBJ whole genome shotgun (WGS) entry which is preliminary data.</text>
</comment>
<proteinExistence type="predicted"/>
<evidence type="ECO:0000313" key="2">
    <source>
        <dbReference type="Proteomes" id="UP001162164"/>
    </source>
</evidence>
<reference evidence="1" key="1">
    <citation type="journal article" date="2023" name="Insect Mol. Biol.">
        <title>Genome sequencing provides insights into the evolution of gene families encoding plant cell wall-degrading enzymes in longhorned beetles.</title>
        <authorList>
            <person name="Shin N.R."/>
            <person name="Okamura Y."/>
            <person name="Kirsch R."/>
            <person name="Pauchet Y."/>
        </authorList>
    </citation>
    <scope>NUCLEOTIDE SEQUENCE</scope>
    <source>
        <strain evidence="1">MMC_N1</strain>
    </source>
</reference>
<sequence>MGSLHIEDIEEACGSLICDEDLNNLIKKTNSVRMLYVLLSLKKLRVLQRPCEKIKLPVYHIYEQDTEDLHLQCEVLNLALSVNKNVEDEIENILAYLNQELEHFVKTPQQILFKDGQDIKRGANIGTMQFKIFLETIQILNHQSALQLMLENVNQLDTDLQIIMYSYCYNSTQIAVLERIVEQQLYTDLSHDSIDAVLKIIDSLMKHDSFNKEMYKRTTMFKESINRFEFLTIGLTVLTNLTKKLSLEGIIIIKEDRVEYNVCQDILRKLENPEDNPNIRSTNTRLYSLDSLLSVTSRNEEAADIVASCLIEKYKIHFKKRYFPDSQSDALTCLLAVHGDSWGASLLIYSAKNSTYALLLCNRGRVTTMETRQQIFVYYQQERNKCQLPPYTFLRYSADGQLVLILALGDLGYPGARCTEELSQQAVGHRIYLFSLAKSIMILRQAVVPVYWIWGI</sequence>